<dbReference type="InterPro" id="IPR000847">
    <property type="entry name" value="LysR_HTH_N"/>
</dbReference>
<dbReference type="Pfam" id="PF03466">
    <property type="entry name" value="LysR_substrate"/>
    <property type="match status" value="1"/>
</dbReference>
<dbReference type="PANTHER" id="PTHR30346">
    <property type="entry name" value="TRANSCRIPTIONAL DUAL REGULATOR HCAR-RELATED"/>
    <property type="match status" value="1"/>
</dbReference>
<keyword evidence="3" id="KW-0238">DNA-binding</keyword>
<evidence type="ECO:0000259" key="5">
    <source>
        <dbReference type="PROSITE" id="PS50931"/>
    </source>
</evidence>
<evidence type="ECO:0000313" key="6">
    <source>
        <dbReference type="EMBL" id="GGF45267.1"/>
    </source>
</evidence>
<dbReference type="Gene3D" id="3.40.190.10">
    <property type="entry name" value="Periplasmic binding protein-like II"/>
    <property type="match status" value="2"/>
</dbReference>
<dbReference type="PROSITE" id="PS50931">
    <property type="entry name" value="HTH_LYSR"/>
    <property type="match status" value="1"/>
</dbReference>
<protein>
    <submittedName>
        <fullName evidence="6">LysR family transcriptional regulator</fullName>
    </submittedName>
</protein>
<evidence type="ECO:0000256" key="3">
    <source>
        <dbReference type="ARBA" id="ARBA00023125"/>
    </source>
</evidence>
<sequence length="306" mass="32154">MAMELRHIRYFLTVADEGNFTRAAARLGIGQPPLSQQIKDLEREVGTLLFHRVPHGAELTEAGAAFLDAVKSMPAQAIAAGEAARRAARGETGQLAIGVVGTATLNPVLPASIRAYRRAYPEVELKLEEGHSVGLVEGLMAGRLDVAILRPSASDPEELTVRTLLEDDLVAALPAAHPEARGTGGLDLAVLAGDPLIMTPRALGTGLHDTALEACRAAGFEPVLGQPAPQITSMLSLVAAELGVSLVPASMRQLGFAGVAYRTLRPPVPHVGLALAHRSQRPAQTVLNFTALARAAARRLGVGREE</sequence>
<evidence type="ECO:0000256" key="4">
    <source>
        <dbReference type="ARBA" id="ARBA00023163"/>
    </source>
</evidence>
<dbReference type="EMBL" id="BMCT01000001">
    <property type="protein sequence ID" value="GGF45267.1"/>
    <property type="molecule type" value="Genomic_DNA"/>
</dbReference>
<evidence type="ECO:0000256" key="2">
    <source>
        <dbReference type="ARBA" id="ARBA00023015"/>
    </source>
</evidence>
<accession>A0A917BIV2</accession>
<dbReference type="InterPro" id="IPR036390">
    <property type="entry name" value="WH_DNA-bd_sf"/>
</dbReference>
<gene>
    <name evidence="6" type="ORF">GCM10007301_01000</name>
</gene>
<organism evidence="6 7">
    <name type="scientific">Azorhizobium oxalatiphilum</name>
    <dbReference type="NCBI Taxonomy" id="980631"/>
    <lineage>
        <taxon>Bacteria</taxon>
        <taxon>Pseudomonadati</taxon>
        <taxon>Pseudomonadota</taxon>
        <taxon>Alphaproteobacteria</taxon>
        <taxon>Hyphomicrobiales</taxon>
        <taxon>Xanthobacteraceae</taxon>
        <taxon>Azorhizobium</taxon>
    </lineage>
</organism>
<dbReference type="GO" id="GO:0032993">
    <property type="term" value="C:protein-DNA complex"/>
    <property type="evidence" value="ECO:0007669"/>
    <property type="project" value="TreeGrafter"/>
</dbReference>
<dbReference type="FunFam" id="1.10.10.10:FF:000001">
    <property type="entry name" value="LysR family transcriptional regulator"/>
    <property type="match status" value="1"/>
</dbReference>
<proteinExistence type="inferred from homology"/>
<dbReference type="Proteomes" id="UP000606044">
    <property type="component" value="Unassembled WGS sequence"/>
</dbReference>
<dbReference type="PANTHER" id="PTHR30346:SF30">
    <property type="entry name" value="SMALL NEUTRAL PROTEASE REGULATORY PROTEIN"/>
    <property type="match status" value="1"/>
</dbReference>
<comment type="similarity">
    <text evidence="1">Belongs to the LysR transcriptional regulatory family.</text>
</comment>
<dbReference type="AlphaFoldDB" id="A0A917BIV2"/>
<keyword evidence="4" id="KW-0804">Transcription</keyword>
<dbReference type="SUPFAM" id="SSF46785">
    <property type="entry name" value="Winged helix' DNA-binding domain"/>
    <property type="match status" value="1"/>
</dbReference>
<dbReference type="Pfam" id="PF00126">
    <property type="entry name" value="HTH_1"/>
    <property type="match status" value="1"/>
</dbReference>
<dbReference type="Gene3D" id="1.10.10.10">
    <property type="entry name" value="Winged helix-like DNA-binding domain superfamily/Winged helix DNA-binding domain"/>
    <property type="match status" value="1"/>
</dbReference>
<comment type="caution">
    <text evidence="6">The sequence shown here is derived from an EMBL/GenBank/DDBJ whole genome shotgun (WGS) entry which is preliminary data.</text>
</comment>
<keyword evidence="7" id="KW-1185">Reference proteome</keyword>
<reference evidence="6" key="1">
    <citation type="journal article" date="2014" name="Int. J. Syst. Evol. Microbiol.">
        <title>Complete genome sequence of Corynebacterium casei LMG S-19264T (=DSM 44701T), isolated from a smear-ripened cheese.</title>
        <authorList>
            <consortium name="US DOE Joint Genome Institute (JGI-PGF)"/>
            <person name="Walter F."/>
            <person name="Albersmeier A."/>
            <person name="Kalinowski J."/>
            <person name="Ruckert C."/>
        </authorList>
    </citation>
    <scope>NUCLEOTIDE SEQUENCE</scope>
    <source>
        <strain evidence="6">CCM 7897</strain>
    </source>
</reference>
<reference evidence="6" key="2">
    <citation type="submission" date="2020-09" db="EMBL/GenBank/DDBJ databases">
        <authorList>
            <person name="Sun Q."/>
            <person name="Sedlacek I."/>
        </authorList>
    </citation>
    <scope>NUCLEOTIDE SEQUENCE</scope>
    <source>
        <strain evidence="6">CCM 7897</strain>
    </source>
</reference>
<dbReference type="InterPro" id="IPR036388">
    <property type="entry name" value="WH-like_DNA-bd_sf"/>
</dbReference>
<dbReference type="SUPFAM" id="SSF53850">
    <property type="entry name" value="Periplasmic binding protein-like II"/>
    <property type="match status" value="1"/>
</dbReference>
<dbReference type="InterPro" id="IPR005119">
    <property type="entry name" value="LysR_subst-bd"/>
</dbReference>
<keyword evidence="2" id="KW-0805">Transcription regulation</keyword>
<dbReference type="PRINTS" id="PR00039">
    <property type="entry name" value="HTHLYSR"/>
</dbReference>
<evidence type="ECO:0000256" key="1">
    <source>
        <dbReference type="ARBA" id="ARBA00009437"/>
    </source>
</evidence>
<name>A0A917BIV2_9HYPH</name>
<evidence type="ECO:0000313" key="7">
    <source>
        <dbReference type="Proteomes" id="UP000606044"/>
    </source>
</evidence>
<feature type="domain" description="HTH lysR-type" evidence="5">
    <location>
        <begin position="3"/>
        <end position="60"/>
    </location>
</feature>
<dbReference type="GO" id="GO:0003700">
    <property type="term" value="F:DNA-binding transcription factor activity"/>
    <property type="evidence" value="ECO:0007669"/>
    <property type="project" value="InterPro"/>
</dbReference>
<dbReference type="GO" id="GO:0003677">
    <property type="term" value="F:DNA binding"/>
    <property type="evidence" value="ECO:0007669"/>
    <property type="project" value="UniProtKB-KW"/>
</dbReference>